<proteinExistence type="predicted"/>
<gene>
    <name evidence="2" type="ORF">ACFSKO_13390</name>
</gene>
<evidence type="ECO:0000313" key="3">
    <source>
        <dbReference type="Proteomes" id="UP001597294"/>
    </source>
</evidence>
<dbReference type="RefSeq" id="WP_380252433.1">
    <property type="nucleotide sequence ID" value="NZ_JBHUII010000006.1"/>
</dbReference>
<accession>A0ABW5BM77</accession>
<protein>
    <recommendedName>
        <fullName evidence="4">DUF1376 domain-containing protein</fullName>
    </recommendedName>
</protein>
<feature type="compositionally biased region" description="Basic and acidic residues" evidence="1">
    <location>
        <begin position="185"/>
        <end position="201"/>
    </location>
</feature>
<evidence type="ECO:0000313" key="2">
    <source>
        <dbReference type="EMBL" id="MFD2206621.1"/>
    </source>
</evidence>
<dbReference type="Proteomes" id="UP001597294">
    <property type="component" value="Unassembled WGS sequence"/>
</dbReference>
<evidence type="ECO:0008006" key="4">
    <source>
        <dbReference type="Google" id="ProtNLM"/>
    </source>
</evidence>
<feature type="region of interest" description="Disordered" evidence="1">
    <location>
        <begin position="105"/>
        <end position="201"/>
    </location>
</feature>
<dbReference type="EMBL" id="JBHUII010000006">
    <property type="protein sequence ID" value="MFD2206621.1"/>
    <property type="molecule type" value="Genomic_DNA"/>
</dbReference>
<comment type="caution">
    <text evidence="2">The sequence shown here is derived from an EMBL/GenBank/DDBJ whole genome shotgun (WGS) entry which is preliminary data.</text>
</comment>
<evidence type="ECO:0000256" key="1">
    <source>
        <dbReference type="SAM" id="MobiDB-lite"/>
    </source>
</evidence>
<feature type="compositionally biased region" description="Low complexity" evidence="1">
    <location>
        <begin position="261"/>
        <end position="271"/>
    </location>
</feature>
<feature type="compositionally biased region" description="Basic and acidic residues" evidence="1">
    <location>
        <begin position="290"/>
        <end position="302"/>
    </location>
</feature>
<keyword evidence="3" id="KW-1185">Reference proteome</keyword>
<sequence>MTDIRLQCGFHSHPKTIKLIRKIGHEGAFCLTQLWCWAAENRPKGDLAGLDIDDIEIAAGWTGEEGKFHAAILGTWLDEDLKLHTWEDHQGYIFHAEERSEKARNAAAARWGKRKTETDNNASSTSDECLEHTTSNAKPMPQHQSSNAPTPTPTPTPAPLKRTTNVVPKKTDDSDFPLEATAKPLRPDKPQSKRGTRLHENWEPKLADLDFAKQKGLNDERIATEALKFRNYWTGLSGTKAIKLDWHRTWQNWIIRSTESSGAFGSGASPGQRSSNSKFGEIGARVLSRAQEKDALSQERGS</sequence>
<reference evidence="3" key="1">
    <citation type="journal article" date="2019" name="Int. J. Syst. Evol. Microbiol.">
        <title>The Global Catalogue of Microorganisms (GCM) 10K type strain sequencing project: providing services to taxonomists for standard genome sequencing and annotation.</title>
        <authorList>
            <consortium name="The Broad Institute Genomics Platform"/>
            <consortium name="The Broad Institute Genome Sequencing Center for Infectious Disease"/>
            <person name="Wu L."/>
            <person name="Ma J."/>
        </authorList>
    </citation>
    <scope>NUCLEOTIDE SEQUENCE [LARGE SCALE GENOMIC DNA]</scope>
    <source>
        <strain evidence="3">CGMCC 4.7192</strain>
    </source>
</reference>
<organism evidence="2 3">
    <name type="scientific">Kiloniella antarctica</name>
    <dbReference type="NCBI Taxonomy" id="1550907"/>
    <lineage>
        <taxon>Bacteria</taxon>
        <taxon>Pseudomonadati</taxon>
        <taxon>Pseudomonadota</taxon>
        <taxon>Alphaproteobacteria</taxon>
        <taxon>Rhodospirillales</taxon>
        <taxon>Kiloniellaceae</taxon>
        <taxon>Kiloniella</taxon>
    </lineage>
</organism>
<feature type="compositionally biased region" description="Polar residues" evidence="1">
    <location>
        <begin position="119"/>
        <end position="147"/>
    </location>
</feature>
<name>A0ABW5BM77_9PROT</name>
<feature type="region of interest" description="Disordered" evidence="1">
    <location>
        <begin position="261"/>
        <end position="302"/>
    </location>
</feature>